<evidence type="ECO:0008006" key="4">
    <source>
        <dbReference type="Google" id="ProtNLM"/>
    </source>
</evidence>
<organism evidence="2 3">
    <name type="scientific">Massilia aquatica</name>
    <dbReference type="NCBI Taxonomy" id="2609000"/>
    <lineage>
        <taxon>Bacteria</taxon>
        <taxon>Pseudomonadati</taxon>
        <taxon>Pseudomonadota</taxon>
        <taxon>Betaproteobacteria</taxon>
        <taxon>Burkholderiales</taxon>
        <taxon>Oxalobacteraceae</taxon>
        <taxon>Telluria group</taxon>
        <taxon>Massilia</taxon>
    </lineage>
</organism>
<keyword evidence="1" id="KW-1133">Transmembrane helix</keyword>
<dbReference type="RefSeq" id="WP_167077919.1">
    <property type="nucleotide sequence ID" value="NZ_VVIW01000011.1"/>
</dbReference>
<evidence type="ECO:0000256" key="1">
    <source>
        <dbReference type="SAM" id="Phobius"/>
    </source>
</evidence>
<proteinExistence type="predicted"/>
<gene>
    <name evidence="2" type="ORF">F1609_18505</name>
</gene>
<evidence type="ECO:0000313" key="3">
    <source>
        <dbReference type="Proteomes" id="UP000819052"/>
    </source>
</evidence>
<keyword evidence="1" id="KW-0812">Transmembrane</keyword>
<dbReference type="EMBL" id="VVIW01000011">
    <property type="protein sequence ID" value="NHZ42145.1"/>
    <property type="molecule type" value="Genomic_DNA"/>
</dbReference>
<name>A0ABX0MB21_9BURK</name>
<protein>
    <recommendedName>
        <fullName evidence="4">Iron transporter</fullName>
    </recommendedName>
</protein>
<feature type="transmembrane region" description="Helical" evidence="1">
    <location>
        <begin position="74"/>
        <end position="94"/>
    </location>
</feature>
<evidence type="ECO:0000313" key="2">
    <source>
        <dbReference type="EMBL" id="NHZ42145.1"/>
    </source>
</evidence>
<sequence length="95" mass="9586">MNAAKASTGLRTGLRITGAVFGGYAVTALAVTTAAALLARSGLARSEAVALAAMTGFIVYLALLLWAFSVPSLARLWGVLALAMAAMGAVLYLLA</sequence>
<reference evidence="2 3" key="1">
    <citation type="submission" date="2019-09" db="EMBL/GenBank/DDBJ databases">
        <title>Taxonomy of Antarctic Massilia spp.: description of Massilia rubra sp. nov., Massilia aquatica sp. nov., Massilia mucilaginosa sp. nov., Massilia frigida sp. nov. isolated from streams, lakes and regoliths.</title>
        <authorList>
            <person name="Holochova P."/>
            <person name="Sedlacek I."/>
            <person name="Kralova S."/>
            <person name="Maslanova I."/>
            <person name="Busse H.-J."/>
            <person name="Stankova E."/>
            <person name="Vrbovska V."/>
            <person name="Kovarovic V."/>
            <person name="Bartak M."/>
            <person name="Svec P."/>
            <person name="Pantucek R."/>
        </authorList>
    </citation>
    <scope>NUCLEOTIDE SEQUENCE [LARGE SCALE GENOMIC DNA]</scope>
    <source>
        <strain evidence="2 3">CCM 8693</strain>
    </source>
</reference>
<feature type="transmembrane region" description="Helical" evidence="1">
    <location>
        <begin position="20"/>
        <end position="39"/>
    </location>
</feature>
<keyword evidence="3" id="KW-1185">Reference proteome</keyword>
<comment type="caution">
    <text evidence="2">The sequence shown here is derived from an EMBL/GenBank/DDBJ whole genome shotgun (WGS) entry which is preliminary data.</text>
</comment>
<keyword evidence="1" id="KW-0472">Membrane</keyword>
<feature type="transmembrane region" description="Helical" evidence="1">
    <location>
        <begin position="48"/>
        <end position="68"/>
    </location>
</feature>
<dbReference type="Proteomes" id="UP000819052">
    <property type="component" value="Unassembled WGS sequence"/>
</dbReference>
<accession>A0ABX0MB21</accession>